<protein>
    <submittedName>
        <fullName evidence="1">Uncharacterized protein</fullName>
    </submittedName>
</protein>
<gene>
    <name evidence="1" type="ORF">BLNAU_14703</name>
</gene>
<dbReference type="EMBL" id="JARBJD010000137">
    <property type="protein sequence ID" value="KAK2950368.1"/>
    <property type="molecule type" value="Genomic_DNA"/>
</dbReference>
<evidence type="ECO:0000313" key="2">
    <source>
        <dbReference type="Proteomes" id="UP001281761"/>
    </source>
</evidence>
<name>A0ABQ9XCY5_9EUKA</name>
<proteinExistence type="predicted"/>
<organism evidence="1 2">
    <name type="scientific">Blattamonas nauphoetae</name>
    <dbReference type="NCBI Taxonomy" id="2049346"/>
    <lineage>
        <taxon>Eukaryota</taxon>
        <taxon>Metamonada</taxon>
        <taxon>Preaxostyla</taxon>
        <taxon>Oxymonadida</taxon>
        <taxon>Blattamonas</taxon>
    </lineage>
</organism>
<reference evidence="1 2" key="1">
    <citation type="journal article" date="2022" name="bioRxiv">
        <title>Genomics of Preaxostyla Flagellates Illuminates Evolutionary Transitions and the Path Towards Mitochondrial Loss.</title>
        <authorList>
            <person name="Novak L.V.F."/>
            <person name="Treitli S.C."/>
            <person name="Pyrih J."/>
            <person name="Halakuc P."/>
            <person name="Pipaliya S.V."/>
            <person name="Vacek V."/>
            <person name="Brzon O."/>
            <person name="Soukal P."/>
            <person name="Eme L."/>
            <person name="Dacks J.B."/>
            <person name="Karnkowska A."/>
            <person name="Elias M."/>
            <person name="Hampl V."/>
        </authorList>
    </citation>
    <scope>NUCLEOTIDE SEQUENCE [LARGE SCALE GENOMIC DNA]</scope>
    <source>
        <strain evidence="1">NAU3</strain>
        <tissue evidence="1">Gut</tissue>
    </source>
</reference>
<sequence>MSSPLLSLNKDNTLSSAATSSIGSMCKEGLTDGNIKGMIDTGFLKRLQTSLQFSKDAPTILSTLDVLDSLCPALKKLLKEEETKQKPDLSDSTQIEDYSTIRRCQYALTLIQQSIVDCMSTLTDRELSDHSVDQIQNKIGGILVRHFPPSISKIDAPSSLSVSSQDGSSFTSMLGREEGRKKEEVICPKYHGANAIELWNKDGHGFGMYAQVRNSPKC</sequence>
<accession>A0ABQ9XCY5</accession>
<comment type="caution">
    <text evidence="1">The sequence shown here is derived from an EMBL/GenBank/DDBJ whole genome shotgun (WGS) entry which is preliminary data.</text>
</comment>
<keyword evidence="2" id="KW-1185">Reference proteome</keyword>
<dbReference type="Proteomes" id="UP001281761">
    <property type="component" value="Unassembled WGS sequence"/>
</dbReference>
<evidence type="ECO:0000313" key="1">
    <source>
        <dbReference type="EMBL" id="KAK2950368.1"/>
    </source>
</evidence>